<accession>A0A5J4S148</accession>
<name>A0A5J4S148_9ZZZZ</name>
<sequence length="305" mass="35510">MFKTKIGEFDGNSWESFCQQCFHLKYEDEGYQSMPAINGDYGIEGFTRDGKAFQCYCPDNSNIDTDTLYEYQRNKITKDLGKLVTYEKQLKDYIAENTIKQWIFVTPIYSKKDLVKHCITKAAEYKKLNLSILNANFDVLIHDLDNFAKEIPVVLDYLNRGIDFAPDNIDDSQQLQWKNTSISLVDNANRKNKMLLSNASEQKIDTLTNLTVKRKMDGDSIVNYWRNSYAEDYEKFLRVVGIIEKEVIIECINPTTNNMKRYKDFETLVYTKLKATFSNLAEPMLLSVRDKVIADWILNCPINFE</sequence>
<gene>
    <name evidence="1" type="ORF">EZS27_013061</name>
</gene>
<organism evidence="1">
    <name type="scientific">termite gut metagenome</name>
    <dbReference type="NCBI Taxonomy" id="433724"/>
    <lineage>
        <taxon>unclassified sequences</taxon>
        <taxon>metagenomes</taxon>
        <taxon>organismal metagenomes</taxon>
    </lineage>
</organism>
<comment type="caution">
    <text evidence="1">The sequence shown here is derived from an EMBL/GenBank/DDBJ whole genome shotgun (WGS) entry which is preliminary data.</text>
</comment>
<evidence type="ECO:0000313" key="1">
    <source>
        <dbReference type="EMBL" id="KAA6338981.1"/>
    </source>
</evidence>
<protein>
    <submittedName>
        <fullName evidence="1">Uncharacterized protein</fullName>
    </submittedName>
</protein>
<proteinExistence type="predicted"/>
<dbReference type="AlphaFoldDB" id="A0A5J4S148"/>
<reference evidence="1" key="1">
    <citation type="submission" date="2019-03" db="EMBL/GenBank/DDBJ databases">
        <title>Single cell metagenomics reveals metabolic interactions within the superorganism composed of flagellate Streblomastix strix and complex community of Bacteroidetes bacteria on its surface.</title>
        <authorList>
            <person name="Treitli S.C."/>
            <person name="Kolisko M."/>
            <person name="Husnik F."/>
            <person name="Keeling P."/>
            <person name="Hampl V."/>
        </authorList>
    </citation>
    <scope>NUCLEOTIDE SEQUENCE</scope>
    <source>
        <strain evidence="1">STM</strain>
    </source>
</reference>
<dbReference type="EMBL" id="SNRY01000573">
    <property type="protein sequence ID" value="KAA6338981.1"/>
    <property type="molecule type" value="Genomic_DNA"/>
</dbReference>